<feature type="region of interest" description="Disordered" evidence="1">
    <location>
        <begin position="46"/>
        <end position="87"/>
    </location>
</feature>
<evidence type="ECO:0000256" key="1">
    <source>
        <dbReference type="SAM" id="MobiDB-lite"/>
    </source>
</evidence>
<reference evidence="3" key="1">
    <citation type="submission" date="2024-02" db="UniProtKB">
        <authorList>
            <consortium name="WormBaseParasite"/>
        </authorList>
    </citation>
    <scope>IDENTIFICATION</scope>
</reference>
<dbReference type="AlphaFoldDB" id="A0AAF5I3C9"/>
<dbReference type="Proteomes" id="UP000035681">
    <property type="component" value="Unplaced"/>
</dbReference>
<evidence type="ECO:0000313" key="2">
    <source>
        <dbReference type="Proteomes" id="UP000035681"/>
    </source>
</evidence>
<keyword evidence="2" id="KW-1185">Reference proteome</keyword>
<dbReference type="WBParaSite" id="TCONS_00013736.p1">
    <property type="protein sequence ID" value="TCONS_00013736.p1"/>
    <property type="gene ID" value="XLOC_008618"/>
</dbReference>
<organism evidence="2 3">
    <name type="scientific">Strongyloides stercoralis</name>
    <name type="common">Threadworm</name>
    <dbReference type="NCBI Taxonomy" id="6248"/>
    <lineage>
        <taxon>Eukaryota</taxon>
        <taxon>Metazoa</taxon>
        <taxon>Ecdysozoa</taxon>
        <taxon>Nematoda</taxon>
        <taxon>Chromadorea</taxon>
        <taxon>Rhabditida</taxon>
        <taxon>Tylenchina</taxon>
        <taxon>Panagrolaimomorpha</taxon>
        <taxon>Strongyloidoidea</taxon>
        <taxon>Strongyloididae</taxon>
        <taxon>Strongyloides</taxon>
    </lineage>
</organism>
<evidence type="ECO:0000313" key="3">
    <source>
        <dbReference type="WBParaSite" id="TCONS_00013736.p1"/>
    </source>
</evidence>
<sequence length="221" mass="24761">QKRTKSQPKIVKSKLQLSGVFSMEKASSTVTPFFKATALSTVAKMIKQRKKDSGKTKPGRQKKVNNVSIEKKASIEPGRSNADKAKNKIDLPPDYTLDLNAALMAKKKALVLLNKVKRLPKKITGKKDFCLSAINIVKKLKIDTIKVKSSIKLSVVQLEKTLVVLKENFWATNSLTADYSTVVRPINQQIEKFETSLIKLRLDNTILEFINESVDTMQNDT</sequence>
<protein>
    <submittedName>
        <fullName evidence="3">Uncharacterized protein</fullName>
    </submittedName>
</protein>
<accession>A0AAF5I3C9</accession>
<feature type="compositionally biased region" description="Basic residues" evidence="1">
    <location>
        <begin position="46"/>
        <end position="63"/>
    </location>
</feature>
<name>A0AAF5I3C9_STRER</name>
<proteinExistence type="predicted"/>